<name>A0A1X2G6J3_9FUNG</name>
<dbReference type="Proteomes" id="UP000242146">
    <property type="component" value="Unassembled WGS sequence"/>
</dbReference>
<dbReference type="PANTHER" id="PTHR28272:SF1">
    <property type="entry name" value="RIBONUCLEASES P_MRP PROTEIN SUBUNIT POP3"/>
    <property type="match status" value="1"/>
</dbReference>
<evidence type="ECO:0000313" key="1">
    <source>
        <dbReference type="EMBL" id="ORX46329.1"/>
    </source>
</evidence>
<dbReference type="OrthoDB" id="20109at2759"/>
<proteinExistence type="predicted"/>
<dbReference type="EMBL" id="MCGT01000038">
    <property type="protein sequence ID" value="ORX46329.1"/>
    <property type="molecule type" value="Genomic_DNA"/>
</dbReference>
<evidence type="ECO:0000313" key="2">
    <source>
        <dbReference type="Proteomes" id="UP000242146"/>
    </source>
</evidence>
<accession>A0A1X2G6J3</accession>
<dbReference type="GO" id="GO:0006364">
    <property type="term" value="P:rRNA processing"/>
    <property type="evidence" value="ECO:0007669"/>
    <property type="project" value="InterPro"/>
</dbReference>
<protein>
    <submittedName>
        <fullName evidence="1">Uncharacterized protein</fullName>
    </submittedName>
</protein>
<keyword evidence="2" id="KW-1185">Reference proteome</keyword>
<dbReference type="GO" id="GO:0008033">
    <property type="term" value="P:tRNA processing"/>
    <property type="evidence" value="ECO:0007669"/>
    <property type="project" value="InterPro"/>
</dbReference>
<dbReference type="PANTHER" id="PTHR28272">
    <property type="entry name" value="RIBONUCLEASES P/MRP PROTEIN SUBUNIT POP3"/>
    <property type="match status" value="1"/>
</dbReference>
<comment type="caution">
    <text evidence="1">The sequence shown here is derived from an EMBL/GenBank/DDBJ whole genome shotgun (WGS) entry which is preliminary data.</text>
</comment>
<gene>
    <name evidence="1" type="ORF">DM01DRAFT_1339647</name>
</gene>
<dbReference type="AlphaFoldDB" id="A0A1X2G6J3"/>
<reference evidence="1 2" key="1">
    <citation type="submission" date="2016-07" db="EMBL/GenBank/DDBJ databases">
        <title>Pervasive Adenine N6-methylation of Active Genes in Fungi.</title>
        <authorList>
            <consortium name="DOE Joint Genome Institute"/>
            <person name="Mondo S.J."/>
            <person name="Dannebaum R.O."/>
            <person name="Kuo R.C."/>
            <person name="Labutti K."/>
            <person name="Haridas S."/>
            <person name="Kuo A."/>
            <person name="Salamov A."/>
            <person name="Ahrendt S.R."/>
            <person name="Lipzen A."/>
            <person name="Sullivan W."/>
            <person name="Andreopoulos W.B."/>
            <person name="Clum A."/>
            <person name="Lindquist E."/>
            <person name="Daum C."/>
            <person name="Ramamoorthy G.K."/>
            <person name="Gryganskyi A."/>
            <person name="Culley D."/>
            <person name="Magnuson J.K."/>
            <person name="James T.Y."/>
            <person name="O'Malley M.A."/>
            <person name="Stajich J.E."/>
            <person name="Spatafora J.W."/>
            <person name="Visel A."/>
            <person name="Grigoriev I.V."/>
        </authorList>
    </citation>
    <scope>NUCLEOTIDE SEQUENCE [LARGE SCALE GENOMIC DNA]</scope>
    <source>
        <strain evidence="1 2">NRRL 3301</strain>
    </source>
</reference>
<dbReference type="Pfam" id="PF08228">
    <property type="entry name" value="RNase_P_pop3"/>
    <property type="match status" value="1"/>
</dbReference>
<organism evidence="1 2">
    <name type="scientific">Hesseltinella vesiculosa</name>
    <dbReference type="NCBI Taxonomy" id="101127"/>
    <lineage>
        <taxon>Eukaryota</taxon>
        <taxon>Fungi</taxon>
        <taxon>Fungi incertae sedis</taxon>
        <taxon>Mucoromycota</taxon>
        <taxon>Mucoromycotina</taxon>
        <taxon>Mucoromycetes</taxon>
        <taxon>Mucorales</taxon>
        <taxon>Cunninghamellaceae</taxon>
        <taxon>Hesseltinella</taxon>
    </lineage>
</organism>
<dbReference type="InterPro" id="IPR013241">
    <property type="entry name" value="RNase_P_Pop3"/>
</dbReference>
<dbReference type="STRING" id="101127.A0A1X2G6J3"/>
<sequence length="150" mass="16728">MRYRRQSGNLATSSTLVPPECSLLHIGINSVTKRLESMIRNPTVPNDHVPVVFICKRDVLPQQIGLHILTMTALARVKLVQLPAEAQKPISIALRRGTTQLSMMLVELACSSELVNFRQDVECVPSVDAKWLSQSGYEQFNTKVIISKSQ</sequence>